<feature type="transmembrane region" description="Helical" evidence="7">
    <location>
        <begin position="28"/>
        <end position="48"/>
    </location>
</feature>
<dbReference type="GeneID" id="63784538"/>
<evidence type="ECO:0000313" key="10">
    <source>
        <dbReference type="EMBL" id="ORY79474.1"/>
    </source>
</evidence>
<evidence type="ECO:0000256" key="6">
    <source>
        <dbReference type="ARBA" id="ARBA00023136"/>
    </source>
</evidence>
<evidence type="ECO:0000256" key="2">
    <source>
        <dbReference type="ARBA" id="ARBA00010593"/>
    </source>
</evidence>
<name>A0A1Y2F7L7_PROLT</name>
<feature type="transmembrane region" description="Helical" evidence="7">
    <location>
        <begin position="54"/>
        <end position="80"/>
    </location>
</feature>
<evidence type="ECO:0000256" key="3">
    <source>
        <dbReference type="ARBA" id="ARBA00022448"/>
    </source>
</evidence>
<feature type="transmembrane region" description="Helical" evidence="7">
    <location>
        <begin position="179"/>
        <end position="202"/>
    </location>
</feature>
<protein>
    <submittedName>
        <fullName evidence="10">Amino acid permease-domain-containing protein</fullName>
    </submittedName>
</protein>
<feature type="transmembrane region" description="Helical" evidence="7">
    <location>
        <begin position="275"/>
        <end position="296"/>
    </location>
</feature>
<dbReference type="InterPro" id="IPR004842">
    <property type="entry name" value="SLC12A_fam"/>
</dbReference>
<feature type="domain" description="SLC12A transporter C-terminal" evidence="9">
    <location>
        <begin position="516"/>
        <end position="601"/>
    </location>
</feature>
<feature type="transmembrane region" description="Helical" evidence="7">
    <location>
        <begin position="391"/>
        <end position="412"/>
    </location>
</feature>
<evidence type="ECO:0000256" key="5">
    <source>
        <dbReference type="ARBA" id="ARBA00022989"/>
    </source>
</evidence>
<dbReference type="PANTHER" id="PTHR11827">
    <property type="entry name" value="SOLUTE CARRIER FAMILY 12, CATION COTRANSPORTERS"/>
    <property type="match status" value="1"/>
</dbReference>
<dbReference type="PANTHER" id="PTHR11827:SF72">
    <property type="entry name" value="GH08340P"/>
    <property type="match status" value="1"/>
</dbReference>
<dbReference type="RefSeq" id="XP_040723845.1">
    <property type="nucleotide sequence ID" value="XM_040867939.1"/>
</dbReference>
<dbReference type="OrthoDB" id="2020542at2759"/>
<dbReference type="InterPro" id="IPR004841">
    <property type="entry name" value="AA-permease/SLC12A_dom"/>
</dbReference>
<dbReference type="EMBL" id="MCFI01000015">
    <property type="protein sequence ID" value="ORY79474.1"/>
    <property type="molecule type" value="Genomic_DNA"/>
</dbReference>
<feature type="domain" description="Amino acid permease/ SLC12A" evidence="8">
    <location>
        <begin position="27"/>
        <end position="505"/>
    </location>
</feature>
<dbReference type="STRING" id="56484.A0A1Y2F7L7"/>
<comment type="similarity">
    <text evidence="2">Belongs to the SLC12A transporter family.</text>
</comment>
<feature type="non-terminal residue" evidence="10">
    <location>
        <position position="824"/>
    </location>
</feature>
<dbReference type="GO" id="GO:0034486">
    <property type="term" value="P:vacuolar transmembrane transport"/>
    <property type="evidence" value="ECO:0007669"/>
    <property type="project" value="TreeGrafter"/>
</dbReference>
<reference evidence="10 11" key="1">
    <citation type="submission" date="2016-07" db="EMBL/GenBank/DDBJ databases">
        <title>Pervasive Adenine N6-methylation of Active Genes in Fungi.</title>
        <authorList>
            <consortium name="DOE Joint Genome Institute"/>
            <person name="Mondo S.J."/>
            <person name="Dannebaum R.O."/>
            <person name="Kuo R.C."/>
            <person name="Labutti K."/>
            <person name="Haridas S."/>
            <person name="Kuo A."/>
            <person name="Salamov A."/>
            <person name="Ahrendt S.R."/>
            <person name="Lipzen A."/>
            <person name="Sullivan W."/>
            <person name="Andreopoulos W.B."/>
            <person name="Clum A."/>
            <person name="Lindquist E."/>
            <person name="Daum C."/>
            <person name="Ramamoorthy G.K."/>
            <person name="Gryganskyi A."/>
            <person name="Culley D."/>
            <person name="Magnuson J.K."/>
            <person name="James T.Y."/>
            <person name="O'Malley M.A."/>
            <person name="Stajich J.E."/>
            <person name="Spatafora J.W."/>
            <person name="Visel A."/>
            <person name="Grigoriev I.V."/>
        </authorList>
    </citation>
    <scope>NUCLEOTIDE SEQUENCE [LARGE SCALE GENOMIC DNA]</scope>
    <source>
        <strain evidence="10 11">12-1054</strain>
    </source>
</reference>
<keyword evidence="11" id="KW-1185">Reference proteome</keyword>
<comment type="caution">
    <text evidence="10">The sequence shown here is derived from an EMBL/GenBank/DDBJ whole genome shotgun (WGS) entry which is preliminary data.</text>
</comment>
<gene>
    <name evidence="10" type="ORF">BCR37DRAFT_349654</name>
</gene>
<dbReference type="Gene3D" id="1.20.1740.10">
    <property type="entry name" value="Amino acid/polyamine transporter I"/>
    <property type="match status" value="1"/>
</dbReference>
<dbReference type="GO" id="GO:0055075">
    <property type="term" value="P:potassium ion homeostasis"/>
    <property type="evidence" value="ECO:0007669"/>
    <property type="project" value="TreeGrafter"/>
</dbReference>
<keyword evidence="4 7" id="KW-0812">Transmembrane</keyword>
<comment type="subcellular location">
    <subcellularLocation>
        <location evidence="1">Membrane</location>
        <topology evidence="1">Multi-pass membrane protein</topology>
    </subcellularLocation>
</comment>
<accession>A0A1Y2F7L7</accession>
<dbReference type="InterPro" id="IPR018491">
    <property type="entry name" value="SLC12_C"/>
</dbReference>
<keyword evidence="3" id="KW-0813">Transport</keyword>
<dbReference type="GO" id="GO:0055064">
    <property type="term" value="P:chloride ion homeostasis"/>
    <property type="evidence" value="ECO:0007669"/>
    <property type="project" value="TreeGrafter"/>
</dbReference>
<dbReference type="GO" id="GO:0006884">
    <property type="term" value="P:cell volume homeostasis"/>
    <property type="evidence" value="ECO:0007669"/>
    <property type="project" value="TreeGrafter"/>
</dbReference>
<dbReference type="GO" id="GO:0015379">
    <property type="term" value="F:potassium:chloride symporter activity"/>
    <property type="evidence" value="ECO:0007669"/>
    <property type="project" value="TreeGrafter"/>
</dbReference>
<dbReference type="GO" id="GO:0005774">
    <property type="term" value="C:vacuolar membrane"/>
    <property type="evidence" value="ECO:0007669"/>
    <property type="project" value="TreeGrafter"/>
</dbReference>
<feature type="transmembrane region" description="Helical" evidence="7">
    <location>
        <begin position="424"/>
        <end position="442"/>
    </location>
</feature>
<evidence type="ECO:0000259" key="8">
    <source>
        <dbReference type="Pfam" id="PF00324"/>
    </source>
</evidence>
<keyword evidence="6 7" id="KW-0472">Membrane</keyword>
<dbReference type="Pfam" id="PF03522">
    <property type="entry name" value="SLC12"/>
    <property type="match status" value="1"/>
</dbReference>
<dbReference type="Pfam" id="PF00324">
    <property type="entry name" value="AA_permease"/>
    <property type="match status" value="1"/>
</dbReference>
<feature type="transmembrane region" description="Helical" evidence="7">
    <location>
        <begin position="101"/>
        <end position="125"/>
    </location>
</feature>
<sequence length="824" mass="91711">MGPALEYTTTDDTGTKATAQKLDTFKGVFMPTALNVLSILMFLRFSFIVGQAGFLGTMSLLIVSYALDLLTVMSISAISSNGTVRGGGAYYMISRTLGPEFGGSIGIVFYIGQVLNAGMNIVGFFEPLVDNFGKSAHAEHGHGWLPDSFWFVFLYGSVMCLICSIVCTGGSKFFSRVSIVIFMLLGISTLSIPFSGIVRSIFGLQAHAWQPSWETIRDNMFAHFTRGAAGSESTQRETWRSIFGLLFPATAGIFAGSADSGQLKAPSKSIPRGTLYGLSLTFCLYTSVIAVLAIGVPRAHLYKDLIILQRINLTKYLVILGALSTATFSTLCGINGAAKMLQAIARDDAFPFLSVFKYGTKATNEPLLAILITWLFTQLVLFADINMIASAVTMTFLLTFAGINLACFLLDVSSAPNFRPSFQYYSWHTALLGFVWSFLTMFYVDGSIASAAFAFLATLFLMVHYFGAPKNYGDVSQALIYHQVRKFLLRLDSKEHVKFWRPQILLLVNDARANLNLIKFCNALKKSGLYILGHVLITDDFTKDLPEMRKQQTAWARLVQLLKVKAFVQIGVSTDEVWGAMNMCLSSGLGGMKPNIVVMSFFNMDTYREDRAASQSIGMKNMPSETGTSATERTRLLRSDSEEIQKERDFLPTDVCRKNPPIGMQTYVNIVEDVIASFNLNIALTRGFSNLVFPEESDKQYIDLWPIQMSPATGADATGEILSTNFDTYTMILQMGQILHTVPKWNKAFQLRVMVFVEYKDDVEEERRRIQLLLDNLRIDAKLVVLTLDNGMFDGYEVCVKDCKEPRRLRPVEEALHSQSWWKD</sequence>
<evidence type="ECO:0000256" key="1">
    <source>
        <dbReference type="ARBA" id="ARBA00004141"/>
    </source>
</evidence>
<evidence type="ECO:0000256" key="4">
    <source>
        <dbReference type="ARBA" id="ARBA00022692"/>
    </source>
</evidence>
<dbReference type="OMA" id="NIKYWRP"/>
<keyword evidence="5 7" id="KW-1133">Transmembrane helix</keyword>
<evidence type="ECO:0000259" key="9">
    <source>
        <dbReference type="Pfam" id="PF03522"/>
    </source>
</evidence>
<evidence type="ECO:0000313" key="11">
    <source>
        <dbReference type="Proteomes" id="UP000193685"/>
    </source>
</evidence>
<organism evidence="10 11">
    <name type="scientific">Protomyces lactucae-debilis</name>
    <dbReference type="NCBI Taxonomy" id="2754530"/>
    <lineage>
        <taxon>Eukaryota</taxon>
        <taxon>Fungi</taxon>
        <taxon>Dikarya</taxon>
        <taxon>Ascomycota</taxon>
        <taxon>Taphrinomycotina</taxon>
        <taxon>Taphrinomycetes</taxon>
        <taxon>Taphrinales</taxon>
        <taxon>Protomycetaceae</taxon>
        <taxon>Protomyces</taxon>
    </lineage>
</organism>
<feature type="transmembrane region" description="Helical" evidence="7">
    <location>
        <begin position="448"/>
        <end position="467"/>
    </location>
</feature>
<dbReference type="FunFam" id="1.20.1740.10:FF:000013">
    <property type="entry name" value="Solute carrier family 12 member"/>
    <property type="match status" value="1"/>
</dbReference>
<feature type="transmembrane region" description="Helical" evidence="7">
    <location>
        <begin position="367"/>
        <end position="385"/>
    </location>
</feature>
<feature type="transmembrane region" description="Helical" evidence="7">
    <location>
        <begin position="149"/>
        <end position="167"/>
    </location>
</feature>
<feature type="transmembrane region" description="Helical" evidence="7">
    <location>
        <begin position="316"/>
        <end position="338"/>
    </location>
</feature>
<dbReference type="AlphaFoldDB" id="A0A1Y2F7L7"/>
<evidence type="ECO:0000256" key="7">
    <source>
        <dbReference type="SAM" id="Phobius"/>
    </source>
</evidence>
<dbReference type="Proteomes" id="UP000193685">
    <property type="component" value="Unassembled WGS sequence"/>
</dbReference>
<proteinExistence type="inferred from homology"/>